<dbReference type="RefSeq" id="WP_120355579.1">
    <property type="nucleotide sequence ID" value="NZ_RAQO01000008.1"/>
</dbReference>
<reference evidence="4 5" key="1">
    <citation type="submission" date="2018-09" db="EMBL/GenBank/DDBJ databases">
        <authorList>
            <person name="Wang Z."/>
        </authorList>
    </citation>
    <scope>NUCLEOTIDE SEQUENCE [LARGE SCALE GENOMIC DNA]</scope>
    <source>
        <strain evidence="4 5">ALS 81</strain>
    </source>
</reference>
<dbReference type="NCBIfam" id="TIGR00104">
    <property type="entry name" value="tRNA_TsaA"/>
    <property type="match status" value="1"/>
</dbReference>
<dbReference type="OrthoDB" id="9804309at2"/>
<dbReference type="Gene3D" id="2.40.30.70">
    <property type="entry name" value="YaeB-like"/>
    <property type="match status" value="1"/>
</dbReference>
<keyword evidence="4" id="KW-0808">Transferase</keyword>
<dbReference type="SUPFAM" id="SSF118196">
    <property type="entry name" value="YaeB-like"/>
    <property type="match status" value="1"/>
</dbReference>
<protein>
    <submittedName>
        <fullName evidence="4">tRNA (N6-threonylcarbamoyladenosine(37)-N6)-methyltransferase TrmO</fullName>
    </submittedName>
</protein>
<dbReference type="EMBL" id="RAQO01000008">
    <property type="protein sequence ID" value="RKF15493.1"/>
    <property type="molecule type" value="Genomic_DNA"/>
</dbReference>
<organism evidence="4 5">
    <name type="scientific">Alginatibacterium sediminis</name>
    <dbReference type="NCBI Taxonomy" id="2164068"/>
    <lineage>
        <taxon>Bacteria</taxon>
        <taxon>Pseudomonadati</taxon>
        <taxon>Pseudomonadota</taxon>
        <taxon>Gammaproteobacteria</taxon>
        <taxon>Alteromonadales</taxon>
        <taxon>Alteromonadaceae</taxon>
        <taxon>Alginatibacterium</taxon>
    </lineage>
</organism>
<accession>A0A420E7X7</accession>
<proteinExistence type="inferred from homology"/>
<dbReference type="InterPro" id="IPR040372">
    <property type="entry name" value="YaeB-like"/>
</dbReference>
<comment type="similarity">
    <text evidence="2">Belongs to the tRNA methyltransferase O family.</text>
</comment>
<dbReference type="InterPro" id="IPR023370">
    <property type="entry name" value="TrmO-like_N"/>
</dbReference>
<feature type="domain" description="TsaA-like" evidence="3">
    <location>
        <begin position="6"/>
        <end position="147"/>
    </location>
</feature>
<dbReference type="PANTHER" id="PTHR12818">
    <property type="entry name" value="TRNA (ADENINE(37)-N6)-METHYLTRANSFERASE"/>
    <property type="match status" value="1"/>
</dbReference>
<comment type="caution">
    <text evidence="4">The sequence shown here is derived from an EMBL/GenBank/DDBJ whole genome shotgun (WGS) entry which is preliminary data.</text>
</comment>
<evidence type="ECO:0000313" key="4">
    <source>
        <dbReference type="EMBL" id="RKF15493.1"/>
    </source>
</evidence>
<evidence type="ECO:0000256" key="2">
    <source>
        <dbReference type="ARBA" id="ARBA00033753"/>
    </source>
</evidence>
<dbReference type="CDD" id="cd09281">
    <property type="entry name" value="UPF0066"/>
    <property type="match status" value="1"/>
</dbReference>
<dbReference type="PANTHER" id="PTHR12818:SF0">
    <property type="entry name" value="TRNA (ADENINE(37)-N6)-METHYLTRANSFERASE"/>
    <property type="match status" value="1"/>
</dbReference>
<dbReference type="PROSITE" id="PS51668">
    <property type="entry name" value="TSAA_2"/>
    <property type="match status" value="1"/>
</dbReference>
<keyword evidence="5" id="KW-1185">Reference proteome</keyword>
<dbReference type="Gene3D" id="3.30.2310.10">
    <property type="entry name" value="YaeB-like"/>
    <property type="match status" value="1"/>
</dbReference>
<dbReference type="InterPro" id="IPR041369">
    <property type="entry name" value="TrmO_C"/>
</dbReference>
<evidence type="ECO:0000313" key="5">
    <source>
        <dbReference type="Proteomes" id="UP000286482"/>
    </source>
</evidence>
<dbReference type="InterPro" id="IPR036414">
    <property type="entry name" value="YaeB_N_sf"/>
</dbReference>
<evidence type="ECO:0000259" key="3">
    <source>
        <dbReference type="PROSITE" id="PS51668"/>
    </source>
</evidence>
<dbReference type="AlphaFoldDB" id="A0A420E7X7"/>
<dbReference type="InterPro" id="IPR036413">
    <property type="entry name" value="YaeB-like_sf"/>
</dbReference>
<dbReference type="Pfam" id="PF18389">
    <property type="entry name" value="TrmO_C"/>
    <property type="match status" value="1"/>
</dbReference>
<name>A0A420E7X7_9ALTE</name>
<dbReference type="GO" id="GO:0032259">
    <property type="term" value="P:methylation"/>
    <property type="evidence" value="ECO:0007669"/>
    <property type="project" value="UniProtKB-KW"/>
</dbReference>
<gene>
    <name evidence="4" type="primary">tsaA</name>
    <name evidence="4" type="ORF">DBZ36_13960</name>
</gene>
<sequence>MLQQPLEPIGLIHSPYKEKFAIPRQANLVTSVRSTLEFNAPFDSAEFLDGAQQFSHFWLIFGFHQNQDAGWKTKVRPPRLGGNQKLGVFATRSSFRPNGLGLSLFEVSRINDKETGSSIEFIGGDLVDGTPIYDIKPYIEYADHPKNSHSGFAQDPPTTRLNVQWSSEARNQAQALHLQEHHFQVVDEVLSQDPRPAYHRKQITVREYGIHLFNFNIRWQVQADEAKSVCLIVGIHPHA</sequence>
<dbReference type="Proteomes" id="UP000286482">
    <property type="component" value="Unassembled WGS sequence"/>
</dbReference>
<keyword evidence="4" id="KW-0489">Methyltransferase</keyword>
<keyword evidence="1" id="KW-0949">S-adenosyl-L-methionine</keyword>
<dbReference type="InterPro" id="IPR023368">
    <property type="entry name" value="UPF0066_cons_site"/>
</dbReference>
<evidence type="ECO:0000256" key="1">
    <source>
        <dbReference type="ARBA" id="ARBA00022691"/>
    </source>
</evidence>
<dbReference type="GO" id="GO:0089715">
    <property type="term" value="F:tRNA (L-threonylcarbamoyladenosine(37)-C2) methyltransferase activity"/>
    <property type="evidence" value="ECO:0007669"/>
    <property type="project" value="TreeGrafter"/>
</dbReference>
<dbReference type="PROSITE" id="PS01318">
    <property type="entry name" value="TSAA_1"/>
    <property type="match status" value="1"/>
</dbReference>
<dbReference type="Pfam" id="PF01980">
    <property type="entry name" value="TrmO_N"/>
    <property type="match status" value="1"/>
</dbReference>